<feature type="region of interest" description="Disordered" evidence="1">
    <location>
        <begin position="1"/>
        <end position="20"/>
    </location>
</feature>
<dbReference type="EMBL" id="JARXVH010000005">
    <property type="protein sequence ID" value="MDH6216292.1"/>
    <property type="molecule type" value="Genomic_DNA"/>
</dbReference>
<evidence type="ECO:0000313" key="3">
    <source>
        <dbReference type="Proteomes" id="UP001160499"/>
    </source>
</evidence>
<organism evidence="2 3">
    <name type="scientific">Streptomyces pseudovenezuelae</name>
    <dbReference type="NCBI Taxonomy" id="67350"/>
    <lineage>
        <taxon>Bacteria</taxon>
        <taxon>Bacillati</taxon>
        <taxon>Actinomycetota</taxon>
        <taxon>Actinomycetes</taxon>
        <taxon>Kitasatosporales</taxon>
        <taxon>Streptomycetaceae</taxon>
        <taxon>Streptomyces</taxon>
        <taxon>Streptomyces aurantiacus group</taxon>
    </lineage>
</organism>
<name>A0ABT6LJ03_9ACTN</name>
<protein>
    <submittedName>
        <fullName evidence="2">Uncharacterized protein</fullName>
    </submittedName>
</protein>
<reference evidence="2 3" key="1">
    <citation type="submission" date="2023-04" db="EMBL/GenBank/DDBJ databases">
        <title>Forest soil microbial communities from Buena Vista Peninsula, Colon Province, Panama.</title>
        <authorList>
            <person name="Bouskill N."/>
        </authorList>
    </citation>
    <scope>NUCLEOTIDE SEQUENCE [LARGE SCALE GENOMIC DNA]</scope>
    <source>
        <strain evidence="2 3">GGS1</strain>
    </source>
</reference>
<comment type="caution">
    <text evidence="2">The sequence shown here is derived from an EMBL/GenBank/DDBJ whole genome shotgun (WGS) entry which is preliminary data.</text>
</comment>
<gene>
    <name evidence="2" type="ORF">M2283_003609</name>
</gene>
<dbReference type="Proteomes" id="UP001160499">
    <property type="component" value="Unassembled WGS sequence"/>
</dbReference>
<accession>A0ABT6LJ03</accession>
<feature type="compositionally biased region" description="Basic residues" evidence="1">
    <location>
        <begin position="1"/>
        <end position="10"/>
    </location>
</feature>
<proteinExistence type="predicted"/>
<sequence length="93" mass="9965">MGIRMLHRRTASAQASTDASPRLAFTSVPVFAADASTARIPAEPGLVLRRRLPRAALDARTGSGEPSAWRLWAGLLGDHLIRLARPRPDGSTP</sequence>
<dbReference type="RefSeq" id="WP_280877257.1">
    <property type="nucleotide sequence ID" value="NZ_JARXVH010000005.1"/>
</dbReference>
<keyword evidence="3" id="KW-1185">Reference proteome</keyword>
<evidence type="ECO:0000313" key="2">
    <source>
        <dbReference type="EMBL" id="MDH6216292.1"/>
    </source>
</evidence>
<evidence type="ECO:0000256" key="1">
    <source>
        <dbReference type="SAM" id="MobiDB-lite"/>
    </source>
</evidence>